<protein>
    <recommendedName>
        <fullName evidence="3">DUF2844 domain-containing protein</fullName>
    </recommendedName>
</protein>
<dbReference type="Pfam" id="PF11005">
    <property type="entry name" value="DUF2844"/>
    <property type="match status" value="1"/>
</dbReference>
<evidence type="ECO:0008006" key="3">
    <source>
        <dbReference type="Google" id="ProtNLM"/>
    </source>
</evidence>
<dbReference type="OrthoDB" id="7561239at2"/>
<accession>A0A1G7S5B9</accession>
<name>A0A1G7S5B9_9BURK</name>
<evidence type="ECO:0000313" key="1">
    <source>
        <dbReference type="EMBL" id="SDG18181.1"/>
    </source>
</evidence>
<sequence length="140" mass="14516">MFVAGCALSISAQATLGQNVGSVAGDLVLMHAVAHTIDTRPGYAMHRITLPSGTLVREYVAPGGQVFGVAWEGPTLPDLKTVLGTAFDQYVAANATRRATPLAVSNSDLVIFSSGHLRAFAGRAYLPLAVPADVDPGVIQ</sequence>
<dbReference type="AlphaFoldDB" id="A0A1G7S5B9"/>
<reference evidence="1 2" key="1">
    <citation type="submission" date="2016-10" db="EMBL/GenBank/DDBJ databases">
        <authorList>
            <person name="de Groot N.N."/>
        </authorList>
    </citation>
    <scope>NUCLEOTIDE SEQUENCE [LARGE SCALE GENOMIC DNA]</scope>
    <source>
        <strain evidence="1 2">LMG 2247</strain>
    </source>
</reference>
<dbReference type="Proteomes" id="UP000199706">
    <property type="component" value="Unassembled WGS sequence"/>
</dbReference>
<gene>
    <name evidence="1" type="ORF">SAMN05216466_102388</name>
</gene>
<evidence type="ECO:0000313" key="2">
    <source>
        <dbReference type="Proteomes" id="UP000199706"/>
    </source>
</evidence>
<proteinExistence type="predicted"/>
<dbReference type="EMBL" id="FNCJ01000002">
    <property type="protein sequence ID" value="SDG18181.1"/>
    <property type="molecule type" value="Genomic_DNA"/>
</dbReference>
<dbReference type="RefSeq" id="WP_090682480.1">
    <property type="nucleotide sequence ID" value="NZ_CADERL010000002.1"/>
</dbReference>
<dbReference type="InterPro" id="IPR021267">
    <property type="entry name" value="DUF2844"/>
</dbReference>
<organism evidence="1 2">
    <name type="scientific">Paraburkholderia phenazinium</name>
    <dbReference type="NCBI Taxonomy" id="60549"/>
    <lineage>
        <taxon>Bacteria</taxon>
        <taxon>Pseudomonadati</taxon>
        <taxon>Pseudomonadota</taxon>
        <taxon>Betaproteobacteria</taxon>
        <taxon>Burkholderiales</taxon>
        <taxon>Burkholderiaceae</taxon>
        <taxon>Paraburkholderia</taxon>
    </lineage>
</organism>